<evidence type="ECO:0000313" key="9">
    <source>
        <dbReference type="Proteomes" id="UP000094379"/>
    </source>
</evidence>
<keyword evidence="2 6" id="KW-0808">Transferase</keyword>
<proteinExistence type="inferred from homology"/>
<comment type="caution">
    <text evidence="8">The sequence shown here is derived from an EMBL/GenBank/DDBJ whole genome shotgun (WGS) entry which is preliminary data.</text>
</comment>
<dbReference type="Proteomes" id="UP000094379">
    <property type="component" value="Unassembled WGS sequence"/>
</dbReference>
<evidence type="ECO:0000256" key="6">
    <source>
        <dbReference type="PIRNR" id="PIRNR000535"/>
    </source>
</evidence>
<evidence type="ECO:0000313" key="8">
    <source>
        <dbReference type="EMBL" id="ODN67514.1"/>
    </source>
</evidence>
<dbReference type="RefSeq" id="WP_069295385.1">
    <property type="nucleotide sequence ID" value="NZ_MCRI01000005.1"/>
</dbReference>
<dbReference type="NCBIfam" id="TIGR03168">
    <property type="entry name" value="1-PFK"/>
    <property type="match status" value="1"/>
</dbReference>
<dbReference type="Pfam" id="PF00294">
    <property type="entry name" value="PfkB"/>
    <property type="match status" value="1"/>
</dbReference>
<keyword evidence="9" id="KW-1185">Reference proteome</keyword>
<comment type="similarity">
    <text evidence="1 6">Belongs to the carbohydrate kinase PfkB family.</text>
</comment>
<reference evidence="8 9" key="1">
    <citation type="submission" date="2016-07" db="EMBL/GenBank/DDBJ databases">
        <title>Draft Genome Sequence of Methylophaga muralis Bur 1.</title>
        <authorList>
            <person name="Vasilenko O.V."/>
            <person name="Doronina N.V."/>
            <person name="Shmareva M.N."/>
            <person name="Tarlachkov S.V."/>
            <person name="Mustakhimov I."/>
            <person name="Trotsenko Y.A."/>
        </authorList>
    </citation>
    <scope>NUCLEOTIDE SEQUENCE [LARGE SCALE GENOMIC DNA]</scope>
    <source>
        <strain evidence="8 9">Bur 1</strain>
    </source>
</reference>
<sequence length="316" mass="33787">MTPSSGNIHVLCLNPALDVTYHVKKLIPDQKSRSDAARHDPGGNGINIGRALFRMQVDATTYCVIAGSVGEILRDMLVEQLPNVMFHPVSGQTRINSTIIELDTQSQFQITDAGTPVPAAQLTELVENFANAVGNGYGILSGSFQPNIPATLYADLINKIRQQGGRAVVDSHGEILRLAIEAKPFLIKPNLYELETLLQIKLDTIEAIAECARQLQLSGVNHVCVSLGDQGALLVSPKNSFYAKALAVPVNTTVGAGDSMVAGLVAGFSLDDQPETALRYGIACGAGTVMHAGTELFQGHELADFRQQVTIQTLDI</sequence>
<organism evidence="8 9">
    <name type="scientific">Methylophaga muralis</name>
    <dbReference type="NCBI Taxonomy" id="291169"/>
    <lineage>
        <taxon>Bacteria</taxon>
        <taxon>Pseudomonadati</taxon>
        <taxon>Pseudomonadota</taxon>
        <taxon>Gammaproteobacteria</taxon>
        <taxon>Thiotrichales</taxon>
        <taxon>Piscirickettsiaceae</taxon>
        <taxon>Methylophaga</taxon>
    </lineage>
</organism>
<evidence type="ECO:0000256" key="2">
    <source>
        <dbReference type="ARBA" id="ARBA00022679"/>
    </source>
</evidence>
<dbReference type="CDD" id="cd01164">
    <property type="entry name" value="FruK_PfkB_like"/>
    <property type="match status" value="1"/>
</dbReference>
<gene>
    <name evidence="8" type="primary">pfkB</name>
    <name evidence="8" type="ORF">A9E74_00859</name>
</gene>
<dbReference type="PATRIC" id="fig|291169.3.peg.861"/>
<keyword evidence="3" id="KW-0547">Nucleotide-binding</keyword>
<evidence type="ECO:0000256" key="4">
    <source>
        <dbReference type="ARBA" id="ARBA00022777"/>
    </source>
</evidence>
<keyword evidence="5" id="KW-0067">ATP-binding</keyword>
<protein>
    <recommendedName>
        <fullName evidence="6">Phosphofructokinase</fullName>
    </recommendedName>
</protein>
<dbReference type="AlphaFoldDB" id="A0A1E3GU26"/>
<evidence type="ECO:0000256" key="5">
    <source>
        <dbReference type="ARBA" id="ARBA00022840"/>
    </source>
</evidence>
<name>A0A1E3GU26_9GAMM</name>
<dbReference type="GO" id="GO:0005524">
    <property type="term" value="F:ATP binding"/>
    <property type="evidence" value="ECO:0007669"/>
    <property type="project" value="UniProtKB-KW"/>
</dbReference>
<evidence type="ECO:0000256" key="1">
    <source>
        <dbReference type="ARBA" id="ARBA00010688"/>
    </source>
</evidence>
<keyword evidence="4 8" id="KW-0418">Kinase</keyword>
<feature type="domain" description="Carbohydrate kinase PfkB" evidence="7">
    <location>
        <begin position="18"/>
        <end position="295"/>
    </location>
</feature>
<accession>A0A1E3GU26</accession>
<dbReference type="GO" id="GO:0008443">
    <property type="term" value="F:phosphofructokinase activity"/>
    <property type="evidence" value="ECO:0007669"/>
    <property type="project" value="TreeGrafter"/>
</dbReference>
<dbReference type="GO" id="GO:0005829">
    <property type="term" value="C:cytosol"/>
    <property type="evidence" value="ECO:0007669"/>
    <property type="project" value="TreeGrafter"/>
</dbReference>
<dbReference type="InterPro" id="IPR017583">
    <property type="entry name" value="Tagatose/fructose_Pkinase"/>
</dbReference>
<dbReference type="STRING" id="291169.A9E74_00859"/>
<dbReference type="InterPro" id="IPR011611">
    <property type="entry name" value="PfkB_dom"/>
</dbReference>
<evidence type="ECO:0000256" key="3">
    <source>
        <dbReference type="ARBA" id="ARBA00022741"/>
    </source>
</evidence>
<dbReference type="InterPro" id="IPR029056">
    <property type="entry name" value="Ribokinase-like"/>
</dbReference>
<dbReference type="PANTHER" id="PTHR46566">
    <property type="entry name" value="1-PHOSPHOFRUCTOKINASE-RELATED"/>
    <property type="match status" value="1"/>
</dbReference>
<dbReference type="PANTHER" id="PTHR46566:SF2">
    <property type="entry name" value="ATP-DEPENDENT 6-PHOSPHOFRUCTOKINASE ISOZYME 2"/>
    <property type="match status" value="1"/>
</dbReference>
<dbReference type="PIRSF" id="PIRSF000535">
    <property type="entry name" value="1PFK/6PFK/LacC"/>
    <property type="match status" value="1"/>
</dbReference>
<dbReference type="Gene3D" id="3.40.1190.20">
    <property type="match status" value="1"/>
</dbReference>
<dbReference type="SUPFAM" id="SSF53613">
    <property type="entry name" value="Ribokinase-like"/>
    <property type="match status" value="1"/>
</dbReference>
<evidence type="ECO:0000259" key="7">
    <source>
        <dbReference type="Pfam" id="PF00294"/>
    </source>
</evidence>
<dbReference type="EMBL" id="MCRI01000005">
    <property type="protein sequence ID" value="ODN67514.1"/>
    <property type="molecule type" value="Genomic_DNA"/>
</dbReference>